<reference evidence="2" key="3">
    <citation type="submission" date="2019-06" db="EMBL/GenBank/DDBJ databases">
        <authorList>
            <person name="Poynton C."/>
            <person name="Hasenbein S."/>
            <person name="Benoit J.B."/>
            <person name="Sepulveda M.S."/>
            <person name="Poelchau M.F."/>
            <person name="Murali S.C."/>
            <person name="Chen S."/>
            <person name="Glastad K.M."/>
            <person name="Werren J.H."/>
            <person name="Vineis J.H."/>
            <person name="Bowen J.L."/>
            <person name="Friedrich M."/>
            <person name="Jones J."/>
            <person name="Robertson H.M."/>
            <person name="Feyereisen R."/>
            <person name="Mechler-Hickson A."/>
            <person name="Mathers N."/>
            <person name="Lee C.E."/>
            <person name="Colbourne J.K."/>
            <person name="Biales A."/>
            <person name="Johnston J.S."/>
            <person name="Wellborn G.A."/>
            <person name="Rosendale A.J."/>
            <person name="Cridge A.G."/>
            <person name="Munoz-Torres M.C."/>
            <person name="Bain P.A."/>
            <person name="Manny A.R."/>
            <person name="Major K.M."/>
            <person name="Lambert F.N."/>
            <person name="Vulpe C.D."/>
            <person name="Tuck P."/>
            <person name="Blalock B.J."/>
            <person name="Lin Y.-Y."/>
            <person name="Smith M.E."/>
            <person name="Ochoa-Acuna H."/>
            <person name="Chen M.-J.M."/>
            <person name="Childers C.P."/>
            <person name="Qu J."/>
            <person name="Dugan S."/>
            <person name="Lee S.L."/>
            <person name="Chao H."/>
            <person name="Dinh H."/>
            <person name="Han Y."/>
            <person name="Doddapaneni H."/>
            <person name="Worley K.C."/>
            <person name="Muzny D.M."/>
            <person name="Gibbs R.A."/>
            <person name="Richards S."/>
        </authorList>
    </citation>
    <scope>NUCLEOTIDE SEQUENCE</scope>
    <source>
        <strain evidence="2">HAZT.00-mixed</strain>
        <tissue evidence="2">Whole organism</tissue>
    </source>
</reference>
<comment type="caution">
    <text evidence="2">The sequence shown here is derived from an EMBL/GenBank/DDBJ whole genome shotgun (WGS) entry which is preliminary data.</text>
</comment>
<organism evidence="2">
    <name type="scientific">Hyalella azteca</name>
    <name type="common">Amphipod</name>
    <dbReference type="NCBI Taxonomy" id="294128"/>
    <lineage>
        <taxon>Eukaryota</taxon>
        <taxon>Metazoa</taxon>
        <taxon>Ecdysozoa</taxon>
        <taxon>Arthropoda</taxon>
        <taxon>Crustacea</taxon>
        <taxon>Multicrustacea</taxon>
        <taxon>Malacostraca</taxon>
        <taxon>Eumalacostraca</taxon>
        <taxon>Peracarida</taxon>
        <taxon>Amphipoda</taxon>
        <taxon>Senticaudata</taxon>
        <taxon>Talitrida</taxon>
        <taxon>Talitroidea</taxon>
        <taxon>Hyalellidae</taxon>
        <taxon>Hyalella</taxon>
    </lineage>
</organism>
<sequence>MPATLKPVPPSPWPVRHAPPKADEPSPPGPPKEEEIRPALPRADEPRPAPPRADEPRPAPPRADEPRPAPPRADEPSPAPTKPEGRRIGGQTVADTGTSACEAALRCGDAGLTAAVAAVAAAALRLRNNVQWQRWSRCNKAANYGGNEHQSLPLMNKLRGVITSR</sequence>
<proteinExistence type="predicted"/>
<reference evidence="2" key="2">
    <citation type="journal article" date="2018" name="Environ. Sci. Technol.">
        <title>The Toxicogenome of Hyalella azteca: A Model for Sediment Ecotoxicology and Evolutionary Toxicology.</title>
        <authorList>
            <person name="Poynton H.C."/>
            <person name="Hasenbein S."/>
            <person name="Benoit J.B."/>
            <person name="Sepulveda M.S."/>
            <person name="Poelchau M.F."/>
            <person name="Hughes D.S.T."/>
            <person name="Murali S.C."/>
            <person name="Chen S."/>
            <person name="Glastad K.M."/>
            <person name="Goodisman M.A.D."/>
            <person name="Werren J.H."/>
            <person name="Vineis J.H."/>
            <person name="Bowen J.L."/>
            <person name="Friedrich M."/>
            <person name="Jones J."/>
            <person name="Robertson H.M."/>
            <person name="Feyereisen R."/>
            <person name="Mechler-Hickson A."/>
            <person name="Mathers N."/>
            <person name="Lee C.E."/>
            <person name="Colbourne J.K."/>
            <person name="Biales A."/>
            <person name="Johnston J.S."/>
            <person name="Wellborn G.A."/>
            <person name="Rosendale A.J."/>
            <person name="Cridge A.G."/>
            <person name="Munoz-Torres M.C."/>
            <person name="Bain P.A."/>
            <person name="Manny A.R."/>
            <person name="Major K.M."/>
            <person name="Lambert F.N."/>
            <person name="Vulpe C.D."/>
            <person name="Tuck P."/>
            <person name="Blalock B.J."/>
            <person name="Lin Y.Y."/>
            <person name="Smith M.E."/>
            <person name="Ochoa-Acuna H."/>
            <person name="Chen M.M."/>
            <person name="Childers C.P."/>
            <person name="Qu J."/>
            <person name="Dugan S."/>
            <person name="Lee S.L."/>
            <person name="Chao H."/>
            <person name="Dinh H."/>
            <person name="Han Y."/>
            <person name="Doddapaneni H."/>
            <person name="Worley K.C."/>
            <person name="Muzny D.M."/>
            <person name="Gibbs R.A."/>
            <person name="Richards S."/>
        </authorList>
    </citation>
    <scope>NUCLEOTIDE SEQUENCE</scope>
    <source>
        <strain evidence="2">HAZT.00-mixed</strain>
        <tissue evidence="2">Whole organism</tissue>
    </source>
</reference>
<gene>
    <name evidence="2" type="ORF">HAZT_HAZT003258</name>
</gene>
<dbReference type="AlphaFoldDB" id="A0A6A0GUJ2"/>
<reference evidence="2" key="1">
    <citation type="submission" date="2014-08" db="EMBL/GenBank/DDBJ databases">
        <authorList>
            <person name="Murali S."/>
            <person name="Richards S."/>
            <person name="Bandaranaike D."/>
            <person name="Bellair M."/>
            <person name="Blankenburg K."/>
            <person name="Chao H."/>
            <person name="Dinh H."/>
            <person name="Doddapaneni H."/>
            <person name="Dugan-Rocha S."/>
            <person name="Elkadiri S."/>
            <person name="Gnanaolivu R."/>
            <person name="Hughes D."/>
            <person name="Lee S."/>
            <person name="Li M."/>
            <person name="Ming W."/>
            <person name="Munidasa M."/>
            <person name="Muniz J."/>
            <person name="Nguyen L."/>
            <person name="Osuji N."/>
            <person name="Pu L.-L."/>
            <person name="Puazo M."/>
            <person name="Skinner E."/>
            <person name="Qu C."/>
            <person name="Quiroz J."/>
            <person name="Raj R."/>
            <person name="Weissenberger G."/>
            <person name="Xin Y."/>
            <person name="Zou X."/>
            <person name="Han Y."/>
            <person name="Worley K."/>
            <person name="Muzny D."/>
            <person name="Gibbs R."/>
        </authorList>
    </citation>
    <scope>NUCLEOTIDE SEQUENCE</scope>
    <source>
        <strain evidence="2">HAZT.00-mixed</strain>
        <tissue evidence="2">Whole organism</tissue>
    </source>
</reference>
<dbReference type="EMBL" id="JQDR03014024">
    <property type="protein sequence ID" value="KAA0188781.1"/>
    <property type="molecule type" value="Genomic_DNA"/>
</dbReference>
<protein>
    <submittedName>
        <fullName evidence="2">Uncharacterized protein</fullName>
    </submittedName>
</protein>
<accession>A0A6A0GUJ2</accession>
<evidence type="ECO:0000313" key="2">
    <source>
        <dbReference type="EMBL" id="KAA0188781.1"/>
    </source>
</evidence>
<evidence type="ECO:0000256" key="1">
    <source>
        <dbReference type="SAM" id="MobiDB-lite"/>
    </source>
</evidence>
<feature type="region of interest" description="Disordered" evidence="1">
    <location>
        <begin position="1"/>
        <end position="94"/>
    </location>
</feature>
<feature type="compositionally biased region" description="Basic and acidic residues" evidence="1">
    <location>
        <begin position="31"/>
        <end position="75"/>
    </location>
</feature>
<name>A0A6A0GUJ2_HYAAZ</name>
<dbReference type="Proteomes" id="UP000711488">
    <property type="component" value="Unassembled WGS sequence"/>
</dbReference>